<protein>
    <submittedName>
        <fullName evidence="2">Uncharacterized protein</fullName>
    </submittedName>
</protein>
<accession>A0AAW0NLD2</accession>
<dbReference type="AlphaFoldDB" id="A0AAW0NLD2"/>
<feature type="compositionally biased region" description="Basic and acidic residues" evidence="1">
    <location>
        <begin position="129"/>
        <end position="154"/>
    </location>
</feature>
<dbReference type="Proteomes" id="UP001460270">
    <property type="component" value="Unassembled WGS sequence"/>
</dbReference>
<comment type="caution">
    <text evidence="2">The sequence shown here is derived from an EMBL/GenBank/DDBJ whole genome shotgun (WGS) entry which is preliminary data.</text>
</comment>
<evidence type="ECO:0000313" key="2">
    <source>
        <dbReference type="EMBL" id="KAK7899362.1"/>
    </source>
</evidence>
<gene>
    <name evidence="2" type="ORF">WMY93_020215</name>
</gene>
<evidence type="ECO:0000313" key="3">
    <source>
        <dbReference type="Proteomes" id="UP001460270"/>
    </source>
</evidence>
<reference evidence="3" key="1">
    <citation type="submission" date="2024-04" db="EMBL/GenBank/DDBJ databases">
        <title>Salinicola lusitanus LLJ914,a marine bacterium isolated from the Okinawa Trough.</title>
        <authorList>
            <person name="Li J."/>
        </authorList>
    </citation>
    <scope>NUCLEOTIDE SEQUENCE [LARGE SCALE GENOMIC DNA]</scope>
</reference>
<name>A0AAW0NLD2_9GOBI</name>
<sequence>MAVLKFVGRPGETDRSTPTAPHHRPLASFAGFVFGPFSSRPLAPTYAPLSGRDSVSARCTSGVCEYLRGFLSCPAPLSLSPPFHCHPFDCIVSLLADAGFCAAEAGRQRALGELSPSAGSWIQTQTVRQAERERERAKESEREREGQQGREGRGQHQIQPPVCRRQLLLFPSTAPRMPSFQSSLPPRVYSSTARPWSREMKVGF</sequence>
<feature type="region of interest" description="Disordered" evidence="1">
    <location>
        <begin position="122"/>
        <end position="158"/>
    </location>
</feature>
<proteinExistence type="predicted"/>
<evidence type="ECO:0000256" key="1">
    <source>
        <dbReference type="SAM" id="MobiDB-lite"/>
    </source>
</evidence>
<organism evidence="2 3">
    <name type="scientific">Mugilogobius chulae</name>
    <name type="common">yellowstripe goby</name>
    <dbReference type="NCBI Taxonomy" id="88201"/>
    <lineage>
        <taxon>Eukaryota</taxon>
        <taxon>Metazoa</taxon>
        <taxon>Chordata</taxon>
        <taxon>Craniata</taxon>
        <taxon>Vertebrata</taxon>
        <taxon>Euteleostomi</taxon>
        <taxon>Actinopterygii</taxon>
        <taxon>Neopterygii</taxon>
        <taxon>Teleostei</taxon>
        <taxon>Neoteleostei</taxon>
        <taxon>Acanthomorphata</taxon>
        <taxon>Gobiaria</taxon>
        <taxon>Gobiiformes</taxon>
        <taxon>Gobioidei</taxon>
        <taxon>Gobiidae</taxon>
        <taxon>Gobionellinae</taxon>
        <taxon>Mugilogobius</taxon>
    </lineage>
</organism>
<dbReference type="EMBL" id="JBBPFD010000014">
    <property type="protein sequence ID" value="KAK7899362.1"/>
    <property type="molecule type" value="Genomic_DNA"/>
</dbReference>
<keyword evidence="3" id="KW-1185">Reference proteome</keyword>